<dbReference type="SUPFAM" id="SSF55961">
    <property type="entry name" value="Bet v1-like"/>
    <property type="match status" value="1"/>
</dbReference>
<dbReference type="InterPro" id="IPR023393">
    <property type="entry name" value="START-like_dom_sf"/>
</dbReference>
<evidence type="ECO:0000256" key="1">
    <source>
        <dbReference type="SAM" id="MobiDB-lite"/>
    </source>
</evidence>
<gene>
    <name evidence="2" type="ORF">GCM10010977_22120</name>
</gene>
<feature type="compositionally biased region" description="Low complexity" evidence="1">
    <location>
        <begin position="250"/>
        <end position="260"/>
    </location>
</feature>
<proteinExistence type="predicted"/>
<dbReference type="EMBL" id="BMLQ01000006">
    <property type="protein sequence ID" value="GGO46657.1"/>
    <property type="molecule type" value="Genomic_DNA"/>
</dbReference>
<dbReference type="Proteomes" id="UP000642509">
    <property type="component" value="Unassembled WGS sequence"/>
</dbReference>
<accession>A0ABQ2M480</accession>
<evidence type="ECO:0000313" key="2">
    <source>
        <dbReference type="EMBL" id="GGO46657.1"/>
    </source>
</evidence>
<sequence>MGRIYRGAPSVRERIYVETFIRAPLDRLWEMSQDPGAHPRWDLRFTAIVPTGTGSDGNTRFRYEFKLPFHTIRGTGISLGHRRRADGQATSVLKFSTTDPLSPIGSGAGYWRYVPCEGGVRFITGYDYEPGLGLVGRVLDRRVTRPALGWATAWSFDRLRLWAESDVDPATARTAWILDRTARAGGLAVAALLLRRSEAGPGHPTALPLLAVAAVTAVFTIPVHRTVPRARRCLRHAPDKHAGAAPSALATLPAPAQDGPGAAGKGTGS</sequence>
<name>A0ABQ2M480_9MICC</name>
<protein>
    <recommendedName>
        <fullName evidence="4">SRPBCC family protein</fullName>
    </recommendedName>
</protein>
<evidence type="ECO:0000313" key="3">
    <source>
        <dbReference type="Proteomes" id="UP000642509"/>
    </source>
</evidence>
<feature type="region of interest" description="Disordered" evidence="1">
    <location>
        <begin position="250"/>
        <end position="269"/>
    </location>
</feature>
<reference evidence="3" key="1">
    <citation type="journal article" date="2019" name="Int. J. Syst. Evol. Microbiol.">
        <title>The Global Catalogue of Microorganisms (GCM) 10K type strain sequencing project: providing services to taxonomists for standard genome sequencing and annotation.</title>
        <authorList>
            <consortium name="The Broad Institute Genomics Platform"/>
            <consortium name="The Broad Institute Genome Sequencing Center for Infectious Disease"/>
            <person name="Wu L."/>
            <person name="Ma J."/>
        </authorList>
    </citation>
    <scope>NUCLEOTIDE SEQUENCE [LARGE SCALE GENOMIC DNA]</scope>
    <source>
        <strain evidence="3">CGMCC 1.7064</strain>
    </source>
</reference>
<comment type="caution">
    <text evidence="2">The sequence shown here is derived from an EMBL/GenBank/DDBJ whole genome shotgun (WGS) entry which is preliminary data.</text>
</comment>
<evidence type="ECO:0008006" key="4">
    <source>
        <dbReference type="Google" id="ProtNLM"/>
    </source>
</evidence>
<keyword evidence="3" id="KW-1185">Reference proteome</keyword>
<dbReference type="Gene3D" id="3.30.530.20">
    <property type="match status" value="1"/>
</dbReference>
<organism evidence="2 3">
    <name type="scientific">Citricoccus zhacaiensis</name>
    <dbReference type="NCBI Taxonomy" id="489142"/>
    <lineage>
        <taxon>Bacteria</taxon>
        <taxon>Bacillati</taxon>
        <taxon>Actinomycetota</taxon>
        <taxon>Actinomycetes</taxon>
        <taxon>Micrococcales</taxon>
        <taxon>Micrococcaceae</taxon>
        <taxon>Citricoccus</taxon>
    </lineage>
</organism>